<feature type="compositionally biased region" description="Basic and acidic residues" evidence="1">
    <location>
        <begin position="318"/>
        <end position="328"/>
    </location>
</feature>
<dbReference type="AlphaFoldDB" id="J5JLW5"/>
<feature type="transmembrane region" description="Helical" evidence="2">
    <location>
        <begin position="87"/>
        <end position="105"/>
    </location>
</feature>
<dbReference type="RefSeq" id="XP_008598105.1">
    <property type="nucleotide sequence ID" value="XM_008599883.1"/>
</dbReference>
<keyword evidence="5" id="KW-1185">Reference proteome</keyword>
<keyword evidence="2" id="KW-0472">Membrane</keyword>
<evidence type="ECO:0000256" key="1">
    <source>
        <dbReference type="SAM" id="MobiDB-lite"/>
    </source>
</evidence>
<accession>J5JLW5</accession>
<protein>
    <recommendedName>
        <fullName evidence="3">Rhodopsin domain-containing protein</fullName>
    </recommendedName>
</protein>
<feature type="domain" description="Rhodopsin" evidence="3">
    <location>
        <begin position="15"/>
        <end position="221"/>
    </location>
</feature>
<evidence type="ECO:0000256" key="2">
    <source>
        <dbReference type="SAM" id="Phobius"/>
    </source>
</evidence>
<evidence type="ECO:0000313" key="4">
    <source>
        <dbReference type="EMBL" id="EJP66293.1"/>
    </source>
</evidence>
<reference evidence="4 5" key="1">
    <citation type="journal article" date="2012" name="Sci. Rep.">
        <title>Genomic perspectives on the evolution of fungal entomopathogenicity in Beauveria bassiana.</title>
        <authorList>
            <person name="Xiao G."/>
            <person name="Ying S.H."/>
            <person name="Zheng P."/>
            <person name="Wang Z.L."/>
            <person name="Zhang S."/>
            <person name="Xie X.Q."/>
            <person name="Shang Y."/>
            <person name="St Leger R.J."/>
            <person name="Zhao G.P."/>
            <person name="Wang C."/>
            <person name="Feng M.G."/>
        </authorList>
    </citation>
    <scope>NUCLEOTIDE SEQUENCE [LARGE SCALE GENOMIC DNA]</scope>
    <source>
        <strain evidence="4 5">ARSEF 2860</strain>
    </source>
</reference>
<keyword evidence="2" id="KW-1133">Transmembrane helix</keyword>
<evidence type="ECO:0000259" key="3">
    <source>
        <dbReference type="Pfam" id="PF20684"/>
    </source>
</evidence>
<feature type="transmembrane region" description="Helical" evidence="2">
    <location>
        <begin position="6"/>
        <end position="26"/>
    </location>
</feature>
<feature type="region of interest" description="Disordered" evidence="1">
    <location>
        <begin position="231"/>
        <end position="252"/>
    </location>
</feature>
<dbReference type="OrthoDB" id="3918601at2759"/>
<dbReference type="Proteomes" id="UP000002762">
    <property type="component" value="Unassembled WGS sequence"/>
</dbReference>
<feature type="transmembrane region" description="Helical" evidence="2">
    <location>
        <begin position="126"/>
        <end position="147"/>
    </location>
</feature>
<dbReference type="Pfam" id="PF20684">
    <property type="entry name" value="Fung_rhodopsin"/>
    <property type="match status" value="1"/>
</dbReference>
<dbReference type="HOGENOM" id="CLU_036632_4_0_1"/>
<feature type="region of interest" description="Disordered" evidence="1">
    <location>
        <begin position="295"/>
        <end position="367"/>
    </location>
</feature>
<dbReference type="InterPro" id="IPR049326">
    <property type="entry name" value="Rhodopsin_dom_fungi"/>
</dbReference>
<dbReference type="EMBL" id="JH725160">
    <property type="protein sequence ID" value="EJP66293.1"/>
    <property type="molecule type" value="Genomic_DNA"/>
</dbReference>
<dbReference type="InParanoid" id="J5JLW5"/>
<dbReference type="GeneID" id="19887798"/>
<feature type="transmembrane region" description="Helical" evidence="2">
    <location>
        <begin position="55"/>
        <end position="75"/>
    </location>
</feature>
<proteinExistence type="predicted"/>
<name>J5JLW5_BEAB2</name>
<keyword evidence="2" id="KW-0812">Transmembrane</keyword>
<dbReference type="PANTHER" id="PTHR39614:SF2">
    <property type="entry name" value="INTEGRAL MEMBRANE PROTEIN"/>
    <property type="match status" value="1"/>
</dbReference>
<gene>
    <name evidence="4" type="ORF">BBA_04786</name>
</gene>
<dbReference type="PANTHER" id="PTHR39614">
    <property type="entry name" value="INTEGRAL MEMBRANE PROTEIN"/>
    <property type="match status" value="1"/>
</dbReference>
<organism evidence="4 5">
    <name type="scientific">Beauveria bassiana (strain ARSEF 2860)</name>
    <name type="common">White muscardine disease fungus</name>
    <name type="synonym">Tritirachium shiotae</name>
    <dbReference type="NCBI Taxonomy" id="655819"/>
    <lineage>
        <taxon>Eukaryota</taxon>
        <taxon>Fungi</taxon>
        <taxon>Dikarya</taxon>
        <taxon>Ascomycota</taxon>
        <taxon>Pezizomycotina</taxon>
        <taxon>Sordariomycetes</taxon>
        <taxon>Hypocreomycetidae</taxon>
        <taxon>Hypocreales</taxon>
        <taxon>Cordycipitaceae</taxon>
        <taxon>Beauveria</taxon>
    </lineage>
</organism>
<sequence>MMEVQGPWLATCMGIFFGWAFLAWLVRVWAKLRMHVWTLDDYAICGSMNLYASQIFYIVSLGLCRVSAALFIVYISHSGPHIQPAQSLAIITAVWTASSLLAICMRGNIAQPWKVLDGSYTMFRRWLGIEVSGIFIELVLWGMAAHLVWGIQLKTWKRILIICAFGARLLVVVLVAVRLVLLDPRVNTDPARGATMADFLTEACVHFSIISGSATTLKPLLMSFYPANLEPAETSTSGTRSKQRTRGRDIDYRRERTRPAILSIGNQTCNRISIHRAAVSDITWRPMGQGLLNTPAPVVESGNENGRPAARSSTRLHKNSDVDARQRDAISGIIRSGGASRTPPGSSTSDDSGRMMIQKTEVMTQHR</sequence>
<evidence type="ECO:0000313" key="5">
    <source>
        <dbReference type="Proteomes" id="UP000002762"/>
    </source>
</evidence>
<feature type="transmembrane region" description="Helical" evidence="2">
    <location>
        <begin position="159"/>
        <end position="182"/>
    </location>
</feature>